<dbReference type="EMBL" id="JBGFUD010001256">
    <property type="protein sequence ID" value="MFH4976013.1"/>
    <property type="molecule type" value="Genomic_DNA"/>
</dbReference>
<feature type="compositionally biased region" description="Acidic residues" evidence="1">
    <location>
        <begin position="1"/>
        <end position="12"/>
    </location>
</feature>
<evidence type="ECO:0000313" key="3">
    <source>
        <dbReference type="Proteomes" id="UP001608902"/>
    </source>
</evidence>
<protein>
    <submittedName>
        <fullName evidence="2">Uncharacterized protein</fullName>
    </submittedName>
</protein>
<sequence length="89" mass="9612">MTTCGDADEEISASEARHEGNHDECIELLLPQGTINKIVLSSTQSELTDKVKTTHQPVVLEQDPSELLCDETVAAGALPVHLQKTSTNQ</sequence>
<comment type="caution">
    <text evidence="2">The sequence shown here is derived from an EMBL/GenBank/DDBJ whole genome shotgun (WGS) entry which is preliminary data.</text>
</comment>
<evidence type="ECO:0000256" key="1">
    <source>
        <dbReference type="SAM" id="MobiDB-lite"/>
    </source>
</evidence>
<accession>A0ABD6E7E3</accession>
<reference evidence="2 3" key="1">
    <citation type="submission" date="2024-08" db="EMBL/GenBank/DDBJ databases">
        <title>Gnathostoma spinigerum genome.</title>
        <authorList>
            <person name="Gonzalez-Bertolin B."/>
            <person name="Monzon S."/>
            <person name="Zaballos A."/>
            <person name="Jimenez P."/>
            <person name="Dekumyoy P."/>
            <person name="Varona S."/>
            <person name="Cuesta I."/>
            <person name="Sumanam S."/>
            <person name="Adisakwattana P."/>
            <person name="Gasser R.B."/>
            <person name="Hernandez-Gonzalez A."/>
            <person name="Young N.D."/>
            <person name="Perteguer M.J."/>
        </authorList>
    </citation>
    <scope>NUCLEOTIDE SEQUENCE [LARGE SCALE GENOMIC DNA]</scope>
    <source>
        <strain evidence="2">AL3</strain>
        <tissue evidence="2">Liver</tissue>
    </source>
</reference>
<name>A0ABD6E7E3_9BILA</name>
<feature type="region of interest" description="Disordered" evidence="1">
    <location>
        <begin position="1"/>
        <end position="22"/>
    </location>
</feature>
<evidence type="ECO:0000313" key="2">
    <source>
        <dbReference type="EMBL" id="MFH4976013.1"/>
    </source>
</evidence>
<gene>
    <name evidence="2" type="ORF">AB6A40_002722</name>
</gene>
<keyword evidence="3" id="KW-1185">Reference proteome</keyword>
<dbReference type="Proteomes" id="UP001608902">
    <property type="component" value="Unassembled WGS sequence"/>
</dbReference>
<dbReference type="AlphaFoldDB" id="A0ABD6E7E3"/>
<proteinExistence type="predicted"/>
<organism evidence="2 3">
    <name type="scientific">Gnathostoma spinigerum</name>
    <dbReference type="NCBI Taxonomy" id="75299"/>
    <lineage>
        <taxon>Eukaryota</taxon>
        <taxon>Metazoa</taxon>
        <taxon>Ecdysozoa</taxon>
        <taxon>Nematoda</taxon>
        <taxon>Chromadorea</taxon>
        <taxon>Rhabditida</taxon>
        <taxon>Spirurina</taxon>
        <taxon>Gnathostomatomorpha</taxon>
        <taxon>Gnathostomatoidea</taxon>
        <taxon>Gnathostomatidae</taxon>
        <taxon>Gnathostoma</taxon>
    </lineage>
</organism>